<dbReference type="PANTHER" id="PTHR31234">
    <property type="entry name" value="LATE EMBRYOGENESIS ABUNDANT (LEA) HYDROXYPROLINE-RICH GLYCOPROTEIN FAMILY"/>
    <property type="match status" value="1"/>
</dbReference>
<dbReference type="GO" id="GO:0005886">
    <property type="term" value="C:plasma membrane"/>
    <property type="evidence" value="ECO:0007669"/>
    <property type="project" value="TreeGrafter"/>
</dbReference>
<keyword evidence="2 3" id="KW-0472">Membrane</keyword>
<feature type="transmembrane region" description="Helical" evidence="3">
    <location>
        <begin position="44"/>
        <end position="69"/>
    </location>
</feature>
<evidence type="ECO:0000313" key="4">
    <source>
        <dbReference type="EMBL" id="KAE8666106.1"/>
    </source>
</evidence>
<keyword evidence="3" id="KW-0812">Transmembrane</keyword>
<proteinExistence type="predicted"/>
<evidence type="ECO:0008006" key="6">
    <source>
        <dbReference type="Google" id="ProtNLM"/>
    </source>
</evidence>
<comment type="caution">
    <text evidence="4">The sequence shown here is derived from an EMBL/GenBank/DDBJ whole genome shotgun (WGS) entry which is preliminary data.</text>
</comment>
<dbReference type="EMBL" id="VEPZ02001601">
    <property type="protein sequence ID" value="KAE8666106.1"/>
    <property type="molecule type" value="Genomic_DNA"/>
</dbReference>
<dbReference type="InterPro" id="IPR044839">
    <property type="entry name" value="NDR1-like"/>
</dbReference>
<evidence type="ECO:0000256" key="3">
    <source>
        <dbReference type="SAM" id="Phobius"/>
    </source>
</evidence>
<dbReference type="Proteomes" id="UP000436088">
    <property type="component" value="Unassembled WGS sequence"/>
</dbReference>
<evidence type="ECO:0000256" key="2">
    <source>
        <dbReference type="ARBA" id="ARBA00023136"/>
    </source>
</evidence>
<evidence type="ECO:0000313" key="5">
    <source>
        <dbReference type="Proteomes" id="UP000436088"/>
    </source>
</evidence>
<protein>
    <recommendedName>
        <fullName evidence="6">Late embryogenesis abundant protein LEA-2 subgroup domain-containing protein</fullName>
    </recommendedName>
</protein>
<dbReference type="GO" id="GO:0098542">
    <property type="term" value="P:defense response to other organism"/>
    <property type="evidence" value="ECO:0007669"/>
    <property type="project" value="InterPro"/>
</dbReference>
<dbReference type="PANTHER" id="PTHR31234:SF2">
    <property type="entry name" value="OS05G0199100 PROTEIN"/>
    <property type="match status" value="1"/>
</dbReference>
<sequence length="246" mass="28042">MHRTKATLSLIRTHTPRRAHYNYYNQGYVAVPPPERHRSEVSSALAGVIVCLFFMIAVLVIIDIVYVLFLAPRYPGFYVDSMSVSNFNTETNPLVAKWDTKLTVENPNGRYKLNLDHMAALMFFDDDEEEDHDHDLGSTEMKPIEVAPDNKTNIQLVISTGEHGKRWVPSLILRKMDEDKRKGSVKFELIFTVKVTWKSVGGSLPGRDLTLIVYCEDLKVNFRGNTKNGTLASEDRSDCKFRSIRS</sequence>
<dbReference type="AlphaFoldDB" id="A0A6A2XVP9"/>
<gene>
    <name evidence="4" type="ORF">F3Y22_tig00112508pilonHSYRG00018</name>
</gene>
<name>A0A6A2XVP9_HIBSY</name>
<keyword evidence="5" id="KW-1185">Reference proteome</keyword>
<reference evidence="4" key="1">
    <citation type="submission" date="2019-09" db="EMBL/GenBank/DDBJ databases">
        <title>Draft genome information of white flower Hibiscus syriacus.</title>
        <authorList>
            <person name="Kim Y.-M."/>
        </authorList>
    </citation>
    <scope>NUCLEOTIDE SEQUENCE [LARGE SCALE GENOMIC DNA]</scope>
    <source>
        <strain evidence="4">YM2019G1</strain>
    </source>
</reference>
<comment type="subcellular location">
    <subcellularLocation>
        <location evidence="1">Membrane</location>
    </subcellularLocation>
</comment>
<keyword evidence="3" id="KW-1133">Transmembrane helix</keyword>
<organism evidence="4 5">
    <name type="scientific">Hibiscus syriacus</name>
    <name type="common">Rose of Sharon</name>
    <dbReference type="NCBI Taxonomy" id="106335"/>
    <lineage>
        <taxon>Eukaryota</taxon>
        <taxon>Viridiplantae</taxon>
        <taxon>Streptophyta</taxon>
        <taxon>Embryophyta</taxon>
        <taxon>Tracheophyta</taxon>
        <taxon>Spermatophyta</taxon>
        <taxon>Magnoliopsida</taxon>
        <taxon>eudicotyledons</taxon>
        <taxon>Gunneridae</taxon>
        <taxon>Pentapetalae</taxon>
        <taxon>rosids</taxon>
        <taxon>malvids</taxon>
        <taxon>Malvales</taxon>
        <taxon>Malvaceae</taxon>
        <taxon>Malvoideae</taxon>
        <taxon>Hibiscus</taxon>
    </lineage>
</organism>
<accession>A0A6A2XVP9</accession>
<evidence type="ECO:0000256" key="1">
    <source>
        <dbReference type="ARBA" id="ARBA00004370"/>
    </source>
</evidence>